<evidence type="ECO:0000256" key="3">
    <source>
        <dbReference type="ARBA" id="ARBA00022448"/>
    </source>
</evidence>
<feature type="repeat" description="Solcar" evidence="10">
    <location>
        <begin position="55"/>
        <end position="192"/>
    </location>
</feature>
<feature type="compositionally biased region" description="Low complexity" evidence="12">
    <location>
        <begin position="30"/>
        <end position="43"/>
    </location>
</feature>
<accession>A0AAV6JAR6</accession>
<organism evidence="13 14">
    <name type="scientific">Rhododendron griersonianum</name>
    <dbReference type="NCBI Taxonomy" id="479676"/>
    <lineage>
        <taxon>Eukaryota</taxon>
        <taxon>Viridiplantae</taxon>
        <taxon>Streptophyta</taxon>
        <taxon>Embryophyta</taxon>
        <taxon>Tracheophyta</taxon>
        <taxon>Spermatophyta</taxon>
        <taxon>Magnoliopsida</taxon>
        <taxon>eudicotyledons</taxon>
        <taxon>Gunneridae</taxon>
        <taxon>Pentapetalae</taxon>
        <taxon>asterids</taxon>
        <taxon>Ericales</taxon>
        <taxon>Ericaceae</taxon>
        <taxon>Ericoideae</taxon>
        <taxon>Rhodoreae</taxon>
        <taxon>Rhododendron</taxon>
    </lineage>
</organism>
<keyword evidence="6" id="KW-0999">Mitochondrion inner membrane</keyword>
<keyword evidence="4 10" id="KW-0812">Transmembrane</keyword>
<gene>
    <name evidence="13" type="ORF">RHGRI_019003</name>
</gene>
<dbReference type="SUPFAM" id="SSF103506">
    <property type="entry name" value="Mitochondrial carrier"/>
    <property type="match status" value="1"/>
</dbReference>
<keyword evidence="8" id="KW-0496">Mitochondrion</keyword>
<evidence type="ECO:0008006" key="15">
    <source>
        <dbReference type="Google" id="ProtNLM"/>
    </source>
</evidence>
<evidence type="ECO:0000256" key="8">
    <source>
        <dbReference type="ARBA" id="ARBA00023128"/>
    </source>
</evidence>
<dbReference type="Pfam" id="PF00153">
    <property type="entry name" value="Mito_carr"/>
    <property type="match status" value="4"/>
</dbReference>
<keyword evidence="3 11" id="KW-0813">Transport</keyword>
<evidence type="ECO:0000256" key="6">
    <source>
        <dbReference type="ARBA" id="ARBA00022792"/>
    </source>
</evidence>
<evidence type="ECO:0000256" key="2">
    <source>
        <dbReference type="ARBA" id="ARBA00006375"/>
    </source>
</evidence>
<evidence type="ECO:0000256" key="7">
    <source>
        <dbReference type="ARBA" id="ARBA00022989"/>
    </source>
</evidence>
<comment type="similarity">
    <text evidence="2 11">Belongs to the mitochondrial carrier (TC 2.A.29) family.</text>
</comment>
<keyword evidence="9 10" id="KW-0472">Membrane</keyword>
<evidence type="ECO:0000256" key="1">
    <source>
        <dbReference type="ARBA" id="ARBA00004448"/>
    </source>
</evidence>
<feature type="repeat" description="Solcar" evidence="10">
    <location>
        <begin position="330"/>
        <end position="428"/>
    </location>
</feature>
<dbReference type="Gene3D" id="1.50.40.10">
    <property type="entry name" value="Mitochondrial carrier domain"/>
    <property type="match status" value="2"/>
</dbReference>
<dbReference type="PANTHER" id="PTHR45760:SF6">
    <property type="entry name" value="MITOCHONDRIAL SUBSTRATE CARRIER FAMILY PROTEIN"/>
    <property type="match status" value="1"/>
</dbReference>
<evidence type="ECO:0000313" key="14">
    <source>
        <dbReference type="Proteomes" id="UP000823749"/>
    </source>
</evidence>
<dbReference type="Proteomes" id="UP000823749">
    <property type="component" value="Chromosome 7"/>
</dbReference>
<evidence type="ECO:0000256" key="11">
    <source>
        <dbReference type="RuleBase" id="RU000488"/>
    </source>
</evidence>
<evidence type="ECO:0000256" key="12">
    <source>
        <dbReference type="SAM" id="MobiDB-lite"/>
    </source>
</evidence>
<feature type="repeat" description="Solcar" evidence="10">
    <location>
        <begin position="204"/>
        <end position="303"/>
    </location>
</feature>
<comment type="caution">
    <text evidence="13">The sequence shown here is derived from an EMBL/GenBank/DDBJ whole genome shotgun (WGS) entry which is preliminary data.</text>
</comment>
<dbReference type="PROSITE" id="PS50920">
    <property type="entry name" value="SOLCAR"/>
    <property type="match status" value="3"/>
</dbReference>
<comment type="subcellular location">
    <subcellularLocation>
        <location evidence="1">Mitochondrion inner membrane</location>
        <topology evidence="1">Multi-pass membrane protein</topology>
    </subcellularLocation>
</comment>
<protein>
    <recommendedName>
        <fullName evidence="15">Mitochondrial carrier protein MTM1</fullName>
    </recommendedName>
</protein>
<proteinExistence type="inferred from homology"/>
<evidence type="ECO:0000256" key="9">
    <source>
        <dbReference type="ARBA" id="ARBA00023136"/>
    </source>
</evidence>
<dbReference type="GO" id="GO:1990542">
    <property type="term" value="P:mitochondrial transmembrane transport"/>
    <property type="evidence" value="ECO:0007669"/>
    <property type="project" value="InterPro"/>
</dbReference>
<dbReference type="EMBL" id="JACTNZ010000007">
    <property type="protein sequence ID" value="KAG5538266.1"/>
    <property type="molecule type" value="Genomic_DNA"/>
</dbReference>
<evidence type="ECO:0000256" key="5">
    <source>
        <dbReference type="ARBA" id="ARBA00022737"/>
    </source>
</evidence>
<evidence type="ECO:0000256" key="4">
    <source>
        <dbReference type="ARBA" id="ARBA00022692"/>
    </source>
</evidence>
<dbReference type="GO" id="GO:0005743">
    <property type="term" value="C:mitochondrial inner membrane"/>
    <property type="evidence" value="ECO:0007669"/>
    <property type="project" value="UniProtKB-SubCell"/>
</dbReference>
<sequence>MVSTRQGLPPWVSAASSSSSSSRVEIDGNVTSVSGTGDSSSQSHHSKKTLADFDLSFAERAFSAAGAAVLSAVLVNPLDVAKTRLQAQAAGIPYDDLRSMACFETNTMLPDMRCSLSCTRAVLGAEPACHPDCSRYTGTMDVFYKVVRQVFNGHQNVQEGLARLWRGTNASLALAVPTVAIYLPCYDILRNYAEEFTSRNAPILTPYVPLIAGAVARSFACITCYPIELARTRMQAFKEAKNGVKPPGVWKTLAGVVSPVRSTNNLQNLQSYLILWTGLGAQLARDVPFSVICWATLEPVRFLCFLRTEGITVMRRRILGLMGDEPSVADVLGANFCAGFVAGSLAAAATCPLDVAKTRRQIEKDPSRALKMTTKQTLLEIWRCVTLSFLVLQDGGMRGLFTGVGPRVARAGPSVGIVVSFYEVVKTSAKKGEIFSWMLQLKWQLLRARVDAFGQFAKLRLITAGAGR</sequence>
<reference evidence="13" key="1">
    <citation type="submission" date="2020-08" db="EMBL/GenBank/DDBJ databases">
        <title>Plant Genome Project.</title>
        <authorList>
            <person name="Zhang R.-G."/>
        </authorList>
    </citation>
    <scope>NUCLEOTIDE SEQUENCE</scope>
    <source>
        <strain evidence="13">WSP0</strain>
        <tissue evidence="13">Leaf</tissue>
    </source>
</reference>
<evidence type="ECO:0000313" key="13">
    <source>
        <dbReference type="EMBL" id="KAG5538266.1"/>
    </source>
</evidence>
<keyword evidence="14" id="KW-1185">Reference proteome</keyword>
<dbReference type="PANTHER" id="PTHR45760">
    <property type="entry name" value="FI19922P1-RELATED"/>
    <property type="match status" value="1"/>
</dbReference>
<name>A0AAV6JAR6_9ERIC</name>
<keyword evidence="5" id="KW-0677">Repeat</keyword>
<feature type="region of interest" description="Disordered" evidence="12">
    <location>
        <begin position="22"/>
        <end position="45"/>
    </location>
</feature>
<evidence type="ECO:0000256" key="10">
    <source>
        <dbReference type="PROSITE-ProRule" id="PRU00282"/>
    </source>
</evidence>
<dbReference type="InterPro" id="IPR045315">
    <property type="entry name" value="Mtm1-like"/>
</dbReference>
<dbReference type="InterPro" id="IPR023395">
    <property type="entry name" value="MCP_dom_sf"/>
</dbReference>
<dbReference type="AlphaFoldDB" id="A0AAV6JAR6"/>
<keyword evidence="7" id="KW-1133">Transmembrane helix</keyword>
<dbReference type="InterPro" id="IPR018108">
    <property type="entry name" value="MCP_transmembrane"/>
</dbReference>